<dbReference type="InterPro" id="IPR041492">
    <property type="entry name" value="HAD_2"/>
</dbReference>
<accession>A0AAC8YR37</accession>
<dbReference type="EMBL" id="CP015005">
    <property type="protein sequence ID" value="AMS42686.1"/>
    <property type="molecule type" value="Genomic_DNA"/>
</dbReference>
<dbReference type="AlphaFoldDB" id="A0AAC8YR37"/>
<dbReference type="GO" id="GO:0006281">
    <property type="term" value="P:DNA repair"/>
    <property type="evidence" value="ECO:0007669"/>
    <property type="project" value="TreeGrafter"/>
</dbReference>
<dbReference type="InterPro" id="IPR023214">
    <property type="entry name" value="HAD_sf"/>
</dbReference>
<sequence>MTSVTSPERDAGVLKLVLFDCDGTLVDSADIIHASMLATFREAGLPEPDKAATKGIIGLTLDIAIATLLKRAPDAESTRLAARYKEHFIASRHLPSFKEPLYDGIGELIEALARRDDVLIGMVTGKSRRGVERVMETHGFGRHFVTIRTADDCPSKPHPAMVLECCAEMGVDPASTLVIGDAVYDMQMARNAGARAIGVAWGYHNREGLFATGAHAVIDRPGELLPLIG</sequence>
<dbReference type="GO" id="GO:0005829">
    <property type="term" value="C:cytosol"/>
    <property type="evidence" value="ECO:0007669"/>
    <property type="project" value="TreeGrafter"/>
</dbReference>
<organism evidence="1 3">
    <name type="scientific">Aminobacter aminovorans</name>
    <name type="common">Chelatobacter heintzii</name>
    <dbReference type="NCBI Taxonomy" id="83263"/>
    <lineage>
        <taxon>Bacteria</taxon>
        <taxon>Pseudomonadati</taxon>
        <taxon>Pseudomonadota</taxon>
        <taxon>Alphaproteobacteria</taxon>
        <taxon>Hyphomicrobiales</taxon>
        <taxon>Phyllobacteriaceae</taxon>
        <taxon>Aminobacter</taxon>
    </lineage>
</organism>
<dbReference type="InterPro" id="IPR036412">
    <property type="entry name" value="HAD-like_sf"/>
</dbReference>
<dbReference type="GO" id="GO:0008967">
    <property type="term" value="F:phosphoglycolate phosphatase activity"/>
    <property type="evidence" value="ECO:0007669"/>
    <property type="project" value="UniProtKB-EC"/>
</dbReference>
<dbReference type="Pfam" id="PF13419">
    <property type="entry name" value="HAD_2"/>
    <property type="match status" value="1"/>
</dbReference>
<evidence type="ECO:0000313" key="3">
    <source>
        <dbReference type="Proteomes" id="UP000075755"/>
    </source>
</evidence>
<dbReference type="Gene3D" id="3.40.50.1000">
    <property type="entry name" value="HAD superfamily/HAD-like"/>
    <property type="match status" value="1"/>
</dbReference>
<reference evidence="2 4" key="2">
    <citation type="submission" date="2020-08" db="EMBL/GenBank/DDBJ databases">
        <title>Genomic Encyclopedia of Type Strains, Phase IV (KMG-IV): sequencing the most valuable type-strain genomes for metagenomic binning, comparative biology and taxonomic classification.</title>
        <authorList>
            <person name="Goeker M."/>
        </authorList>
    </citation>
    <scope>NUCLEOTIDE SEQUENCE [LARGE SCALE GENOMIC DNA]</scope>
    <source>
        <strain evidence="2 4">DSM 10368</strain>
    </source>
</reference>
<gene>
    <name evidence="1" type="ORF">AA2016_3766</name>
    <name evidence="2" type="ORF">FHS67_000835</name>
</gene>
<name>A0AAC8YR37_AMIAI</name>
<dbReference type="SFLD" id="SFLDG01129">
    <property type="entry name" value="C1.5:_HAD__Beta-PGM__Phosphata"/>
    <property type="match status" value="1"/>
</dbReference>
<dbReference type="InterPro" id="IPR006439">
    <property type="entry name" value="HAD-SF_hydro_IA"/>
</dbReference>
<evidence type="ECO:0000313" key="4">
    <source>
        <dbReference type="Proteomes" id="UP000577697"/>
    </source>
</evidence>
<dbReference type="EMBL" id="JACICB010000003">
    <property type="protein sequence ID" value="MBB3704532.1"/>
    <property type="molecule type" value="Genomic_DNA"/>
</dbReference>
<evidence type="ECO:0000313" key="1">
    <source>
        <dbReference type="EMBL" id="AMS42686.1"/>
    </source>
</evidence>
<dbReference type="NCBIfam" id="TIGR01549">
    <property type="entry name" value="HAD-SF-IA-v1"/>
    <property type="match status" value="1"/>
</dbReference>
<keyword evidence="4" id="KW-1185">Reference proteome</keyword>
<evidence type="ECO:0000313" key="2">
    <source>
        <dbReference type="EMBL" id="MBB3704532.1"/>
    </source>
</evidence>
<dbReference type="Gene3D" id="1.10.150.240">
    <property type="entry name" value="Putative phosphatase, domain 2"/>
    <property type="match status" value="1"/>
</dbReference>
<dbReference type="PANTHER" id="PTHR43434">
    <property type="entry name" value="PHOSPHOGLYCOLATE PHOSPHATASE"/>
    <property type="match status" value="1"/>
</dbReference>
<dbReference type="InterPro" id="IPR023198">
    <property type="entry name" value="PGP-like_dom2"/>
</dbReference>
<dbReference type="Proteomes" id="UP000075755">
    <property type="component" value="Chromosome"/>
</dbReference>
<protein>
    <submittedName>
        <fullName evidence="2">Phosphoglycolate phosphatase</fullName>
        <ecNumber evidence="2">3.1.3.18</ecNumber>
    </submittedName>
</protein>
<reference evidence="1 3" key="1">
    <citation type="submission" date="2016-03" db="EMBL/GenBank/DDBJ databases">
        <title>Complete genome of Aminobacter aminovorans KCTC 2477.</title>
        <authorList>
            <person name="Kim K.M."/>
        </authorList>
    </citation>
    <scope>NUCLEOTIDE SEQUENCE [LARGE SCALE GENOMIC DNA]</scope>
    <source>
        <strain evidence="1 3">KCTC 2477</strain>
    </source>
</reference>
<dbReference type="PANTHER" id="PTHR43434:SF24">
    <property type="entry name" value="HYDROLASE-RELATED"/>
    <property type="match status" value="1"/>
</dbReference>
<dbReference type="InterPro" id="IPR050155">
    <property type="entry name" value="HAD-like_hydrolase_sf"/>
</dbReference>
<proteinExistence type="predicted"/>
<dbReference type="SFLD" id="SFLDG01135">
    <property type="entry name" value="C1.5.6:_HAD__Beta-PGM__Phospha"/>
    <property type="match status" value="1"/>
</dbReference>
<dbReference type="Proteomes" id="UP000577697">
    <property type="component" value="Unassembled WGS sequence"/>
</dbReference>
<dbReference type="SUPFAM" id="SSF56784">
    <property type="entry name" value="HAD-like"/>
    <property type="match status" value="1"/>
</dbReference>
<keyword evidence="2" id="KW-0378">Hydrolase</keyword>
<dbReference type="CDD" id="cd07533">
    <property type="entry name" value="HAD_like"/>
    <property type="match status" value="1"/>
</dbReference>
<dbReference type="SFLD" id="SFLDS00003">
    <property type="entry name" value="Haloacid_Dehalogenase"/>
    <property type="match status" value="1"/>
</dbReference>
<dbReference type="KEGG" id="aak:AA2016_3766"/>
<dbReference type="EC" id="3.1.3.18" evidence="2"/>